<dbReference type="PANTHER" id="PTHR22726">
    <property type="entry name" value="METALLOENDOPEPTIDASE OMA1"/>
    <property type="match status" value="1"/>
</dbReference>
<dbReference type="GO" id="GO:0051603">
    <property type="term" value="P:proteolysis involved in protein catabolic process"/>
    <property type="evidence" value="ECO:0007669"/>
    <property type="project" value="TreeGrafter"/>
</dbReference>
<sequence length="271" mass="28961">MKYQPSQPAHNDNVSYEHPLKDFIVIAGWLLAGTVLIFWLLGLAVDAMVDRLSHESEARLYALLPAKSMETAPAERAQQVQLQALVDSMRSCAGLRLPATITLTKSDTPNAAVVPGGNIIVFSGLLGQVRSENGLAFVLAHELAHITQRDHLRAMGRGIVLFGLSTLLTGSDSGLSDLLAPVNHLGQAKYSRTREAAADGAALRILNCRYGHAGGATELFAALKEEDEAFAGLSHYAASHPAMQDRIDTLNAAIKANGMKLGPVLPLQLAR</sequence>
<organism evidence="9 10">
    <name type="scientific">Massilia violaceinigra</name>
    <dbReference type="NCBI Taxonomy" id="2045208"/>
    <lineage>
        <taxon>Bacteria</taxon>
        <taxon>Pseudomonadati</taxon>
        <taxon>Pseudomonadota</taxon>
        <taxon>Betaproteobacteria</taxon>
        <taxon>Burkholderiales</taxon>
        <taxon>Oxalobacteraceae</taxon>
        <taxon>Telluria group</taxon>
        <taxon>Massilia</taxon>
    </lineage>
</organism>
<reference evidence="9" key="1">
    <citation type="submission" date="2017-10" db="EMBL/GenBank/DDBJ databases">
        <title>Massilia psychrophilum sp. nov., a novel purple-pigmented bacterium isolated from Tianshan glacier, Xinjiang Municipality, China.</title>
        <authorList>
            <person name="Wang H."/>
        </authorList>
    </citation>
    <scope>NUCLEOTIDE SEQUENCE [LARGE SCALE GENOMIC DNA]</scope>
    <source>
        <strain evidence="9">B2</strain>
    </source>
</reference>
<keyword evidence="1 6" id="KW-0645">Protease</keyword>
<dbReference type="Proteomes" id="UP000229897">
    <property type="component" value="Chromosome"/>
</dbReference>
<name>A0A2D2DNA6_9BURK</name>
<dbReference type="PANTHER" id="PTHR22726:SF1">
    <property type="entry name" value="METALLOENDOPEPTIDASE OMA1, MITOCHONDRIAL"/>
    <property type="match status" value="1"/>
</dbReference>
<keyword evidence="5 6" id="KW-0482">Metalloprotease</keyword>
<dbReference type="Gene3D" id="3.30.2010.10">
    <property type="entry name" value="Metalloproteases ('zincins'), catalytic domain"/>
    <property type="match status" value="1"/>
</dbReference>
<evidence type="ECO:0000256" key="4">
    <source>
        <dbReference type="ARBA" id="ARBA00022833"/>
    </source>
</evidence>
<keyword evidence="3 6" id="KW-0378">Hydrolase</keyword>
<keyword evidence="4 6" id="KW-0862">Zinc</keyword>
<dbReference type="AlphaFoldDB" id="A0A2D2DNA6"/>
<keyword evidence="2" id="KW-0479">Metal-binding</keyword>
<keyword evidence="7" id="KW-0472">Membrane</keyword>
<keyword evidence="10" id="KW-1185">Reference proteome</keyword>
<dbReference type="InterPro" id="IPR001915">
    <property type="entry name" value="Peptidase_M48"/>
</dbReference>
<protein>
    <submittedName>
        <fullName evidence="9">Peptidase M48</fullName>
    </submittedName>
</protein>
<evidence type="ECO:0000313" key="9">
    <source>
        <dbReference type="EMBL" id="ATQ76441.1"/>
    </source>
</evidence>
<evidence type="ECO:0000256" key="3">
    <source>
        <dbReference type="ARBA" id="ARBA00022801"/>
    </source>
</evidence>
<proteinExistence type="inferred from homology"/>
<gene>
    <name evidence="9" type="ORF">CR152_19345</name>
</gene>
<evidence type="ECO:0000256" key="2">
    <source>
        <dbReference type="ARBA" id="ARBA00022723"/>
    </source>
</evidence>
<dbReference type="CDD" id="cd07332">
    <property type="entry name" value="M48C_Oma1_like"/>
    <property type="match status" value="1"/>
</dbReference>
<dbReference type="RefSeq" id="WP_099877333.1">
    <property type="nucleotide sequence ID" value="NZ_CP024608.1"/>
</dbReference>
<dbReference type="Pfam" id="PF01435">
    <property type="entry name" value="Peptidase_M48"/>
    <property type="match status" value="1"/>
</dbReference>
<evidence type="ECO:0000256" key="1">
    <source>
        <dbReference type="ARBA" id="ARBA00022670"/>
    </source>
</evidence>
<comment type="similarity">
    <text evidence="6">Belongs to the peptidase M48 family.</text>
</comment>
<feature type="domain" description="Peptidase M48" evidence="8">
    <location>
        <begin position="78"/>
        <end position="252"/>
    </location>
</feature>
<evidence type="ECO:0000313" key="10">
    <source>
        <dbReference type="Proteomes" id="UP000229897"/>
    </source>
</evidence>
<evidence type="ECO:0000256" key="6">
    <source>
        <dbReference type="RuleBase" id="RU003983"/>
    </source>
</evidence>
<evidence type="ECO:0000259" key="8">
    <source>
        <dbReference type="Pfam" id="PF01435"/>
    </source>
</evidence>
<comment type="cofactor">
    <cofactor evidence="6">
        <name>Zn(2+)</name>
        <dbReference type="ChEBI" id="CHEBI:29105"/>
    </cofactor>
    <text evidence="6">Binds 1 zinc ion per subunit.</text>
</comment>
<dbReference type="GO" id="GO:0016020">
    <property type="term" value="C:membrane"/>
    <property type="evidence" value="ECO:0007669"/>
    <property type="project" value="TreeGrafter"/>
</dbReference>
<accession>A0A2D2DNA6</accession>
<feature type="transmembrane region" description="Helical" evidence="7">
    <location>
        <begin position="23"/>
        <end position="45"/>
    </location>
</feature>
<evidence type="ECO:0000256" key="7">
    <source>
        <dbReference type="SAM" id="Phobius"/>
    </source>
</evidence>
<dbReference type="OrthoDB" id="15218at2"/>
<dbReference type="InterPro" id="IPR051156">
    <property type="entry name" value="Mito/Outer_Membr_Metalloprot"/>
</dbReference>
<dbReference type="KEGG" id="mass:CR152_19345"/>
<evidence type="ECO:0000256" key="5">
    <source>
        <dbReference type="ARBA" id="ARBA00023049"/>
    </source>
</evidence>
<keyword evidence="7" id="KW-1133">Transmembrane helix</keyword>
<dbReference type="EMBL" id="CP024608">
    <property type="protein sequence ID" value="ATQ76441.1"/>
    <property type="molecule type" value="Genomic_DNA"/>
</dbReference>
<dbReference type="GO" id="GO:0004222">
    <property type="term" value="F:metalloendopeptidase activity"/>
    <property type="evidence" value="ECO:0007669"/>
    <property type="project" value="InterPro"/>
</dbReference>
<dbReference type="GO" id="GO:0046872">
    <property type="term" value="F:metal ion binding"/>
    <property type="evidence" value="ECO:0007669"/>
    <property type="project" value="UniProtKB-KW"/>
</dbReference>
<keyword evidence="7" id="KW-0812">Transmembrane</keyword>